<keyword evidence="3" id="KW-1185">Reference proteome</keyword>
<keyword evidence="1" id="KW-0472">Membrane</keyword>
<reference evidence="2 3" key="1">
    <citation type="submission" date="2024-06" db="EMBL/GenBank/DDBJ databases">
        <title>Genomic Encyclopedia of Type Strains, Phase IV (KMG-IV): sequencing the most valuable type-strain genomes for metagenomic binning, comparative biology and taxonomic classification.</title>
        <authorList>
            <person name="Goeker M."/>
        </authorList>
    </citation>
    <scope>NUCLEOTIDE SEQUENCE [LARGE SCALE GENOMIC DNA]</scope>
    <source>
        <strain evidence="2 3">DSM 17253</strain>
    </source>
</reference>
<keyword evidence="1" id="KW-1133">Transmembrane helix</keyword>
<comment type="caution">
    <text evidence="2">The sequence shown here is derived from an EMBL/GenBank/DDBJ whole genome shotgun (WGS) entry which is preliminary data.</text>
</comment>
<organism evidence="2 3">
    <name type="scientific">Paenibacillus favisporus</name>
    <dbReference type="NCBI Taxonomy" id="221028"/>
    <lineage>
        <taxon>Bacteria</taxon>
        <taxon>Bacillati</taxon>
        <taxon>Bacillota</taxon>
        <taxon>Bacilli</taxon>
        <taxon>Bacillales</taxon>
        <taxon>Paenibacillaceae</taxon>
        <taxon>Paenibacillus</taxon>
    </lineage>
</organism>
<evidence type="ECO:0000256" key="1">
    <source>
        <dbReference type="SAM" id="Phobius"/>
    </source>
</evidence>
<sequence length="167" mass="18507">MKKSSLLTGIVIGSVSVLLLVLLMKWSLFIGHDVPGKTWHGLVEQGHHGYPGFTRPGGRSEAGMNPVWTALLQITLMIGGMLLILKSRGGLKWAGVILAALCTLSLFTPLWGTIILIAVFLLYKRIVSQRKLLSNPSFSDVAPLSYEHSSSRGQFLDEWERRQHKED</sequence>
<feature type="transmembrane region" description="Helical" evidence="1">
    <location>
        <begin position="97"/>
        <end position="123"/>
    </location>
</feature>
<evidence type="ECO:0000313" key="2">
    <source>
        <dbReference type="EMBL" id="MET3549617.1"/>
    </source>
</evidence>
<gene>
    <name evidence="2" type="ORF">ABID47_006278</name>
</gene>
<evidence type="ECO:0000313" key="3">
    <source>
        <dbReference type="Proteomes" id="UP001549098"/>
    </source>
</evidence>
<protein>
    <recommendedName>
        <fullName evidence="4">DUF4064 domain-containing protein</fullName>
    </recommendedName>
</protein>
<proteinExistence type="predicted"/>
<dbReference type="Proteomes" id="UP001549098">
    <property type="component" value="Unassembled WGS sequence"/>
</dbReference>
<accession>A0ABV2FCV7</accession>
<feature type="transmembrane region" description="Helical" evidence="1">
    <location>
        <begin position="6"/>
        <end position="24"/>
    </location>
</feature>
<dbReference type="RefSeq" id="WP_354502793.1">
    <property type="nucleotide sequence ID" value="NZ_JBEPLV010000009.1"/>
</dbReference>
<evidence type="ECO:0008006" key="4">
    <source>
        <dbReference type="Google" id="ProtNLM"/>
    </source>
</evidence>
<keyword evidence="1" id="KW-0812">Transmembrane</keyword>
<dbReference type="EMBL" id="JBEPLV010000009">
    <property type="protein sequence ID" value="MET3549617.1"/>
    <property type="molecule type" value="Genomic_DNA"/>
</dbReference>
<name>A0ABV2FCV7_9BACL</name>
<feature type="transmembrane region" description="Helical" evidence="1">
    <location>
        <begin position="67"/>
        <end position="85"/>
    </location>
</feature>